<evidence type="ECO:0000256" key="2">
    <source>
        <dbReference type="ARBA" id="ARBA00022801"/>
    </source>
</evidence>
<evidence type="ECO:0000256" key="3">
    <source>
        <dbReference type="ARBA" id="ARBA00022806"/>
    </source>
</evidence>
<dbReference type="SUPFAM" id="SSF52540">
    <property type="entry name" value="P-loop containing nucleoside triphosphate hydrolases"/>
    <property type="match status" value="1"/>
</dbReference>
<dbReference type="PANTHER" id="PTHR11070">
    <property type="entry name" value="UVRD / RECB / PCRA DNA HELICASE FAMILY MEMBER"/>
    <property type="match status" value="1"/>
</dbReference>
<evidence type="ECO:0000256" key="1">
    <source>
        <dbReference type="ARBA" id="ARBA00022741"/>
    </source>
</evidence>
<evidence type="ECO:0000313" key="6">
    <source>
        <dbReference type="EMBL" id="KMY49853.1"/>
    </source>
</evidence>
<evidence type="ECO:0000313" key="7">
    <source>
        <dbReference type="Proteomes" id="UP000037146"/>
    </source>
</evidence>
<dbReference type="InterPro" id="IPR014017">
    <property type="entry name" value="DNA_helicase_UvrD-like_C"/>
</dbReference>
<protein>
    <recommendedName>
        <fullName evidence="5">UvrD-like helicase C-terminal domain-containing protein</fullName>
    </recommendedName>
</protein>
<reference evidence="7" key="1">
    <citation type="submission" date="2015-07" db="EMBL/GenBank/DDBJ databases">
        <title>Genome sequencing project for genomic taxonomy and phylogenomics of Bacillus-like bacteria.</title>
        <authorList>
            <person name="Liu B."/>
            <person name="Wang J."/>
            <person name="Zhu Y."/>
            <person name="Liu G."/>
            <person name="Chen Q."/>
            <person name="Chen Z."/>
            <person name="Lan J."/>
            <person name="Che J."/>
            <person name="Ge C."/>
            <person name="Shi H."/>
            <person name="Pan Z."/>
            <person name="Liu X."/>
        </authorList>
    </citation>
    <scope>NUCLEOTIDE SEQUENCE [LARGE SCALE GENOMIC DNA]</scope>
    <source>
        <strain evidence="7">FJAT-27997</strain>
    </source>
</reference>
<proteinExistence type="predicted"/>
<keyword evidence="2" id="KW-0378">Hydrolase</keyword>
<dbReference type="GO" id="GO:0003677">
    <property type="term" value="F:DNA binding"/>
    <property type="evidence" value="ECO:0007669"/>
    <property type="project" value="InterPro"/>
</dbReference>
<evidence type="ECO:0000259" key="5">
    <source>
        <dbReference type="Pfam" id="PF13361"/>
    </source>
</evidence>
<dbReference type="RefSeq" id="WP_049681199.1">
    <property type="nucleotide sequence ID" value="NZ_LFZW01000001.1"/>
</dbReference>
<dbReference type="PATRIC" id="fig|1679170.3.peg.2278"/>
<dbReference type="Proteomes" id="UP000037146">
    <property type="component" value="Unassembled WGS sequence"/>
</dbReference>
<keyword evidence="1" id="KW-0547">Nucleotide-binding</keyword>
<keyword evidence="4" id="KW-0067">ATP-binding</keyword>
<dbReference type="Gene3D" id="3.40.50.300">
    <property type="entry name" value="P-loop containing nucleotide triphosphate hydrolases"/>
    <property type="match status" value="1"/>
</dbReference>
<dbReference type="AlphaFoldDB" id="A0A0K9GTA1"/>
<evidence type="ECO:0000256" key="4">
    <source>
        <dbReference type="ARBA" id="ARBA00022840"/>
    </source>
</evidence>
<dbReference type="InterPro" id="IPR000212">
    <property type="entry name" value="DNA_helicase_UvrD/REP"/>
</dbReference>
<keyword evidence="3" id="KW-0347">Helicase</keyword>
<dbReference type="GO" id="GO:0003678">
    <property type="term" value="F:DNA helicase activity"/>
    <property type="evidence" value="ECO:0007669"/>
    <property type="project" value="InterPro"/>
</dbReference>
<gene>
    <name evidence="6" type="ORF">AC625_10210</name>
</gene>
<organism evidence="6 7">
    <name type="scientific">Peribacillus loiseleuriae</name>
    <dbReference type="NCBI Taxonomy" id="1679170"/>
    <lineage>
        <taxon>Bacteria</taxon>
        <taxon>Bacillati</taxon>
        <taxon>Bacillota</taxon>
        <taxon>Bacilli</taxon>
        <taxon>Bacillales</taxon>
        <taxon>Bacillaceae</taxon>
        <taxon>Peribacillus</taxon>
    </lineage>
</organism>
<keyword evidence="7" id="KW-1185">Reference proteome</keyword>
<feature type="domain" description="UvrD-like helicase C-terminal" evidence="5">
    <location>
        <begin position="2"/>
        <end position="88"/>
    </location>
</feature>
<dbReference type="InterPro" id="IPR027417">
    <property type="entry name" value="P-loop_NTPase"/>
</dbReference>
<comment type="caution">
    <text evidence="6">The sequence shown here is derived from an EMBL/GenBank/DDBJ whole genome shotgun (WGS) entry which is preliminary data.</text>
</comment>
<accession>A0A0K9GTA1</accession>
<dbReference type="OrthoDB" id="9810135at2"/>
<dbReference type="STRING" id="1679170.AC625_10210"/>
<name>A0A0K9GTA1_9BACI</name>
<dbReference type="GO" id="GO:0016787">
    <property type="term" value="F:hydrolase activity"/>
    <property type="evidence" value="ECO:0007669"/>
    <property type="project" value="UniProtKB-KW"/>
</dbReference>
<dbReference type="GO" id="GO:0005524">
    <property type="term" value="F:ATP binding"/>
    <property type="evidence" value="ECO:0007669"/>
    <property type="project" value="UniProtKB-KW"/>
</dbReference>
<dbReference type="EMBL" id="LFZW01000001">
    <property type="protein sequence ID" value="KMY49853.1"/>
    <property type="molecule type" value="Genomic_DNA"/>
</dbReference>
<sequence length="97" mass="10999">MDINYRSGGFVVGLANPIIRHNTRQIPKTLKVNHSDNQEVSLSRPLHAEQEAEWIIQDILDKQSSGHALRDMAILYRTHAIGRAVFDKLVLADIVDR</sequence>
<dbReference type="Pfam" id="PF13361">
    <property type="entry name" value="UvrD_C"/>
    <property type="match status" value="1"/>
</dbReference>